<dbReference type="GO" id="GO:0005634">
    <property type="term" value="C:nucleus"/>
    <property type="evidence" value="ECO:0007669"/>
    <property type="project" value="InterPro"/>
</dbReference>
<name>A0A4S8KCW3_MUSBA</name>
<keyword evidence="2" id="KW-1185">Reference proteome</keyword>
<proteinExistence type="predicted"/>
<dbReference type="GO" id="GO:0003700">
    <property type="term" value="F:DNA-binding transcription factor activity"/>
    <property type="evidence" value="ECO:0007669"/>
    <property type="project" value="InterPro"/>
</dbReference>
<dbReference type="Proteomes" id="UP000317650">
    <property type="component" value="Chromosome 4"/>
</dbReference>
<dbReference type="InterPro" id="IPR023278">
    <property type="entry name" value="Ethylene_insens-like_DNA-bd"/>
</dbReference>
<gene>
    <name evidence="1" type="ORF">C4D60_Mb04t18100</name>
</gene>
<sequence length="317" mass="35022">MPDIAKIQRLVEKSKGLQDKITAKEIDILEAVLRHELKMYLELQCGTPPRLPPPLEGESHCTEEVTKGEVLPSSAPIHVVEELICLRDRERATYGRPQYSAMDVDTFTGMNFLHNWYGCAVLPDQTTGNLYRDGNDGNLHHSQAPGCTSDSNPTSSIYDVAYNADLWSTINQGNPNAGLDLFEKSLEVDQSLPPTLTAESDGERRPIFGELDSLIHPEMFPSDGTLSFELDLEDHDASVFSGHHGPNGCGAESNSRLSTTSCGNVALKNLLEGGPNNSSNSVGASRMVFPVKEWWERRDEFKKKPLISRICDLKTHS</sequence>
<dbReference type="SUPFAM" id="SSF116768">
    <property type="entry name" value="DNA-binding domain of EIN3-like"/>
    <property type="match status" value="1"/>
</dbReference>
<dbReference type="EMBL" id="PYDT01000001">
    <property type="protein sequence ID" value="THU72993.1"/>
    <property type="molecule type" value="Genomic_DNA"/>
</dbReference>
<comment type="caution">
    <text evidence="1">The sequence shown here is derived from an EMBL/GenBank/DDBJ whole genome shotgun (WGS) entry which is preliminary data.</text>
</comment>
<evidence type="ECO:0000313" key="1">
    <source>
        <dbReference type="EMBL" id="THU72993.1"/>
    </source>
</evidence>
<organism evidence="1 2">
    <name type="scientific">Musa balbisiana</name>
    <name type="common">Banana</name>
    <dbReference type="NCBI Taxonomy" id="52838"/>
    <lineage>
        <taxon>Eukaryota</taxon>
        <taxon>Viridiplantae</taxon>
        <taxon>Streptophyta</taxon>
        <taxon>Embryophyta</taxon>
        <taxon>Tracheophyta</taxon>
        <taxon>Spermatophyta</taxon>
        <taxon>Magnoliopsida</taxon>
        <taxon>Liliopsida</taxon>
        <taxon>Zingiberales</taxon>
        <taxon>Musaceae</taxon>
        <taxon>Musa</taxon>
    </lineage>
</organism>
<protein>
    <submittedName>
        <fullName evidence="1">Uncharacterized protein</fullName>
    </submittedName>
</protein>
<accession>A0A4S8KCW3</accession>
<dbReference type="Gene3D" id="1.10.3180.10">
    <property type="entry name" value="DNA-binding domain of EIN3-like"/>
    <property type="match status" value="1"/>
</dbReference>
<evidence type="ECO:0000313" key="2">
    <source>
        <dbReference type="Proteomes" id="UP000317650"/>
    </source>
</evidence>
<dbReference type="AlphaFoldDB" id="A0A4S8KCW3"/>
<reference evidence="1 2" key="1">
    <citation type="journal article" date="2019" name="Nat. Plants">
        <title>Genome sequencing of Musa balbisiana reveals subgenome evolution and function divergence in polyploid bananas.</title>
        <authorList>
            <person name="Yao X."/>
        </authorList>
    </citation>
    <scope>NUCLEOTIDE SEQUENCE [LARGE SCALE GENOMIC DNA]</scope>
    <source>
        <strain evidence="2">cv. DH-PKW</strain>
        <tissue evidence="1">Leaves</tissue>
    </source>
</reference>